<feature type="compositionally biased region" description="Polar residues" evidence="3">
    <location>
        <begin position="254"/>
        <end position="266"/>
    </location>
</feature>
<dbReference type="Proteomes" id="UP001162164">
    <property type="component" value="Unassembled WGS sequence"/>
</dbReference>
<comment type="caution">
    <text evidence="5">The sequence shown here is derived from an EMBL/GenBank/DDBJ whole genome shotgun (WGS) entry which is preliminary data.</text>
</comment>
<comment type="similarity">
    <text evidence="1">Belongs to the glycosyl hydrolase 18 family. Chitinase class II subfamily.</text>
</comment>
<evidence type="ECO:0000256" key="2">
    <source>
        <dbReference type="ARBA" id="ARBA00022669"/>
    </source>
</evidence>
<evidence type="ECO:0000256" key="3">
    <source>
        <dbReference type="SAM" id="MobiDB-lite"/>
    </source>
</evidence>
<evidence type="ECO:0000256" key="1">
    <source>
        <dbReference type="ARBA" id="ARBA00009121"/>
    </source>
</evidence>
<gene>
    <name evidence="5" type="ORF">NQ317_014700</name>
</gene>
<name>A0ABQ9JHZ3_9CUCU</name>
<dbReference type="InterPro" id="IPR011583">
    <property type="entry name" value="Chitinase_II/V-like_cat"/>
</dbReference>
<keyword evidence="2" id="KW-0147">Chitin-binding</keyword>
<dbReference type="SUPFAM" id="SSF57625">
    <property type="entry name" value="Invertebrate chitin-binding proteins"/>
    <property type="match status" value="1"/>
</dbReference>
<dbReference type="InterPro" id="IPR029070">
    <property type="entry name" value="Chitinase_insertion_sf"/>
</dbReference>
<evidence type="ECO:0000313" key="6">
    <source>
        <dbReference type="Proteomes" id="UP001162164"/>
    </source>
</evidence>
<protein>
    <recommendedName>
        <fullName evidence="4">GH18 domain-containing protein</fullName>
    </recommendedName>
</protein>
<dbReference type="SUPFAM" id="SSF51445">
    <property type="entry name" value="(Trans)glycosidases"/>
    <property type="match status" value="1"/>
</dbReference>
<evidence type="ECO:0000259" key="4">
    <source>
        <dbReference type="PROSITE" id="PS51910"/>
    </source>
</evidence>
<dbReference type="Pfam" id="PF00704">
    <property type="entry name" value="Glyco_hydro_18"/>
    <property type="match status" value="1"/>
</dbReference>
<dbReference type="Pfam" id="PF01607">
    <property type="entry name" value="CBM_14"/>
    <property type="match status" value="1"/>
</dbReference>
<dbReference type="Gene3D" id="3.20.20.80">
    <property type="entry name" value="Glycosidases"/>
    <property type="match status" value="1"/>
</dbReference>
<feature type="compositionally biased region" description="Basic residues" evidence="3">
    <location>
        <begin position="220"/>
        <end position="229"/>
    </location>
</feature>
<dbReference type="PROSITE" id="PS51910">
    <property type="entry name" value="GH18_2"/>
    <property type="match status" value="1"/>
</dbReference>
<sequence length="360" mass="39947">MVPFAATNKLGSFNSNIRKCVLKSGLDFTIKHYLKLGADPDKLVLGIPTYGRSYTLYNPEANEIGSPADGPGEMGEATRENGYLAYYEICDYVKNQDWEVVQPNPDAMGPYAYKENQWVGYDDESVARKKAEYVAENGLGGIMFWAIDNDDFRGTCHGRPYPLIEAAKEALMEAYGLTDANLISPPSKPLKPTRSRPRPKTSSKAKSADEEPKSLAKAIVARRRNRFKAKGKEDEEVERGNTRLQPRRKDTQKTAETTSTYSSLKVTTPSYTTPAPPSTPDLDGCNWEDLETGDAVTPGAFKCEDEGFFPHPKDCKKYFWCLSGAGDSGIVAHQFTCPAGVFDVTNVFIEKKMAASKWRQ</sequence>
<organism evidence="5 6">
    <name type="scientific">Molorchus minor</name>
    <dbReference type="NCBI Taxonomy" id="1323400"/>
    <lineage>
        <taxon>Eukaryota</taxon>
        <taxon>Metazoa</taxon>
        <taxon>Ecdysozoa</taxon>
        <taxon>Arthropoda</taxon>
        <taxon>Hexapoda</taxon>
        <taxon>Insecta</taxon>
        <taxon>Pterygota</taxon>
        <taxon>Neoptera</taxon>
        <taxon>Endopterygota</taxon>
        <taxon>Coleoptera</taxon>
        <taxon>Polyphaga</taxon>
        <taxon>Cucujiformia</taxon>
        <taxon>Chrysomeloidea</taxon>
        <taxon>Cerambycidae</taxon>
        <taxon>Lamiinae</taxon>
        <taxon>Monochamini</taxon>
        <taxon>Molorchus</taxon>
    </lineage>
</organism>
<dbReference type="InterPro" id="IPR002557">
    <property type="entry name" value="Chitin-bd_dom"/>
</dbReference>
<reference evidence="5" key="1">
    <citation type="journal article" date="2023" name="Insect Mol. Biol.">
        <title>Genome sequencing provides insights into the evolution of gene families encoding plant cell wall-degrading enzymes in longhorned beetles.</title>
        <authorList>
            <person name="Shin N.R."/>
            <person name="Okamura Y."/>
            <person name="Kirsch R."/>
            <person name="Pauchet Y."/>
        </authorList>
    </citation>
    <scope>NUCLEOTIDE SEQUENCE</scope>
    <source>
        <strain evidence="5">MMC_N1</strain>
    </source>
</reference>
<dbReference type="PANTHER" id="PTHR11177:SF399">
    <property type="entry name" value="CHITINASE 6, ISOFORM C"/>
    <property type="match status" value="1"/>
</dbReference>
<proteinExistence type="inferred from homology"/>
<keyword evidence="6" id="KW-1185">Reference proteome</keyword>
<dbReference type="Gene3D" id="3.10.50.10">
    <property type="match status" value="1"/>
</dbReference>
<dbReference type="SMART" id="SM00494">
    <property type="entry name" value="ChtBD2"/>
    <property type="match status" value="1"/>
</dbReference>
<dbReference type="EMBL" id="JAPWTJ010000510">
    <property type="protein sequence ID" value="KAJ8977794.1"/>
    <property type="molecule type" value="Genomic_DNA"/>
</dbReference>
<feature type="domain" description="GH18" evidence="4">
    <location>
        <begin position="1"/>
        <end position="174"/>
    </location>
</feature>
<dbReference type="InterPro" id="IPR017853">
    <property type="entry name" value="GH"/>
</dbReference>
<feature type="compositionally biased region" description="Basic residues" evidence="3">
    <location>
        <begin position="191"/>
        <end position="203"/>
    </location>
</feature>
<dbReference type="InterPro" id="IPR001223">
    <property type="entry name" value="Glyco_hydro18_cat"/>
</dbReference>
<feature type="compositionally biased region" description="Basic and acidic residues" evidence="3">
    <location>
        <begin position="230"/>
        <end position="253"/>
    </location>
</feature>
<feature type="region of interest" description="Disordered" evidence="3">
    <location>
        <begin position="181"/>
        <end position="281"/>
    </location>
</feature>
<dbReference type="PANTHER" id="PTHR11177">
    <property type="entry name" value="CHITINASE"/>
    <property type="match status" value="1"/>
</dbReference>
<evidence type="ECO:0000313" key="5">
    <source>
        <dbReference type="EMBL" id="KAJ8977794.1"/>
    </source>
</evidence>
<dbReference type="InterPro" id="IPR036508">
    <property type="entry name" value="Chitin-bd_dom_sf"/>
</dbReference>
<dbReference type="InterPro" id="IPR050314">
    <property type="entry name" value="Glycosyl_Hydrlase_18"/>
</dbReference>
<accession>A0ABQ9JHZ3</accession>
<dbReference type="Gene3D" id="2.170.140.10">
    <property type="entry name" value="Chitin binding domain"/>
    <property type="match status" value="1"/>
</dbReference>
<dbReference type="SMART" id="SM00636">
    <property type="entry name" value="Glyco_18"/>
    <property type="match status" value="1"/>
</dbReference>
<dbReference type="SUPFAM" id="SSF54556">
    <property type="entry name" value="Chitinase insertion domain"/>
    <property type="match status" value="1"/>
</dbReference>